<sequence length="77" mass="8418">MSSKADDLWTVSAALTIKLWDLSIRCATIVQNNLQCITISLLESEIDASSDKVALWSDISICIARFGILAMIETDQG</sequence>
<gene>
    <name evidence="1" type="ORF">T4D_8014</name>
</gene>
<comment type="caution">
    <text evidence="1">The sequence shown here is derived from an EMBL/GenBank/DDBJ whole genome shotgun (WGS) entry which is preliminary data.</text>
</comment>
<protein>
    <submittedName>
        <fullName evidence="1">Uncharacterized protein</fullName>
    </submittedName>
</protein>
<accession>A0A0V1G477</accession>
<name>A0A0V1G477_TRIPS</name>
<proteinExistence type="predicted"/>
<dbReference type="EMBL" id="JYDT01000004">
    <property type="protein sequence ID" value="KRY93070.1"/>
    <property type="molecule type" value="Genomic_DNA"/>
</dbReference>
<organism evidence="1 2">
    <name type="scientific">Trichinella pseudospiralis</name>
    <name type="common">Parasitic roundworm</name>
    <dbReference type="NCBI Taxonomy" id="6337"/>
    <lineage>
        <taxon>Eukaryota</taxon>
        <taxon>Metazoa</taxon>
        <taxon>Ecdysozoa</taxon>
        <taxon>Nematoda</taxon>
        <taxon>Enoplea</taxon>
        <taxon>Dorylaimia</taxon>
        <taxon>Trichinellida</taxon>
        <taxon>Trichinellidae</taxon>
        <taxon>Trichinella</taxon>
    </lineage>
</organism>
<evidence type="ECO:0000313" key="2">
    <source>
        <dbReference type="Proteomes" id="UP000054995"/>
    </source>
</evidence>
<dbReference type="AlphaFoldDB" id="A0A0V1G477"/>
<dbReference type="Proteomes" id="UP000054995">
    <property type="component" value="Unassembled WGS sequence"/>
</dbReference>
<keyword evidence="2" id="KW-1185">Reference proteome</keyword>
<reference evidence="1 2" key="1">
    <citation type="submission" date="2015-01" db="EMBL/GenBank/DDBJ databases">
        <title>Evolution of Trichinella species and genotypes.</title>
        <authorList>
            <person name="Korhonen P.K."/>
            <person name="Edoardo P."/>
            <person name="Giuseppe L.R."/>
            <person name="Gasser R.B."/>
        </authorList>
    </citation>
    <scope>NUCLEOTIDE SEQUENCE [LARGE SCALE GENOMIC DNA]</scope>
    <source>
        <strain evidence="1">ISS470</strain>
    </source>
</reference>
<evidence type="ECO:0000313" key="1">
    <source>
        <dbReference type="EMBL" id="KRY93070.1"/>
    </source>
</evidence>